<reference evidence="3" key="1">
    <citation type="submission" date="2016-10" db="EMBL/GenBank/DDBJ databases">
        <authorList>
            <person name="Varghese N."/>
            <person name="Submissions S."/>
        </authorList>
    </citation>
    <scope>NUCLEOTIDE SEQUENCE [LARGE SCALE GENOMIC DNA]</scope>
    <source>
        <strain evidence="3">DSM 26542</strain>
    </source>
</reference>
<dbReference type="PANTHER" id="PTHR30373">
    <property type="entry name" value="UPF0603 PROTEIN YGCG"/>
    <property type="match status" value="1"/>
</dbReference>
<sequence length="185" mass="21595">MKKVCCLIILCFNINLCSQEIENRNIDSLKIESIKIFQNIFWLNPIKHYGWVTDYEKLYTKDQIENLNNVITRFEKQTSNEIAILTLNSLRVTEENFDALSLRVANEWGIGKPEKNNGILIVISKDYRKIRIQNGIGIEKIVSDDETKEIIDKYFIPEFKENNYYNGTLNGVLEIIKKLKNTAND</sequence>
<dbReference type="RefSeq" id="WP_090680736.1">
    <property type="nucleotide sequence ID" value="NZ_FORU01000016.1"/>
</dbReference>
<gene>
    <name evidence="2" type="ORF">SAMN04487893_1165</name>
</gene>
<dbReference type="EMBL" id="FORU01000016">
    <property type="protein sequence ID" value="SFJ77850.1"/>
    <property type="molecule type" value="Genomic_DNA"/>
</dbReference>
<dbReference type="InterPro" id="IPR007621">
    <property type="entry name" value="TPM_dom"/>
</dbReference>
<dbReference type="Pfam" id="PF04536">
    <property type="entry name" value="TPM_phosphatase"/>
    <property type="match status" value="1"/>
</dbReference>
<dbReference type="AlphaFoldDB" id="A0A1I3U4B6"/>
<dbReference type="STRING" id="1150112.SAMN04487893_1165"/>
<evidence type="ECO:0000313" key="3">
    <source>
        <dbReference type="Proteomes" id="UP000243887"/>
    </source>
</evidence>
<proteinExistence type="predicted"/>
<keyword evidence="3" id="KW-1185">Reference proteome</keyword>
<feature type="domain" description="TPM" evidence="1">
    <location>
        <begin position="52"/>
        <end position="177"/>
    </location>
</feature>
<organism evidence="2 3">
    <name type="scientific">Myroides guanonis</name>
    <dbReference type="NCBI Taxonomy" id="1150112"/>
    <lineage>
        <taxon>Bacteria</taxon>
        <taxon>Pseudomonadati</taxon>
        <taxon>Bacteroidota</taxon>
        <taxon>Flavobacteriia</taxon>
        <taxon>Flavobacteriales</taxon>
        <taxon>Flavobacteriaceae</taxon>
        <taxon>Myroides</taxon>
    </lineage>
</organism>
<dbReference type="Proteomes" id="UP000243887">
    <property type="component" value="Unassembled WGS sequence"/>
</dbReference>
<dbReference type="PANTHER" id="PTHR30373:SF2">
    <property type="entry name" value="UPF0603 PROTEIN YGCG"/>
    <property type="match status" value="1"/>
</dbReference>
<evidence type="ECO:0000313" key="2">
    <source>
        <dbReference type="EMBL" id="SFJ77850.1"/>
    </source>
</evidence>
<dbReference type="OrthoDB" id="9810918at2"/>
<name>A0A1I3U4B6_9FLAO</name>
<dbReference type="Gene3D" id="3.10.310.50">
    <property type="match status" value="1"/>
</dbReference>
<accession>A0A1I3U4B6</accession>
<evidence type="ECO:0000259" key="1">
    <source>
        <dbReference type="Pfam" id="PF04536"/>
    </source>
</evidence>
<protein>
    <submittedName>
        <fullName evidence="2">TLP18.3, Psb32 and MOLO-1 founding protein of phosphatase</fullName>
    </submittedName>
</protein>